<dbReference type="InterPro" id="IPR006094">
    <property type="entry name" value="Oxid_FAD_bind_N"/>
</dbReference>
<dbReference type="PANTHER" id="PTHR42973">
    <property type="entry name" value="BINDING OXIDOREDUCTASE, PUTATIVE (AFU_ORTHOLOGUE AFUA_1G17690)-RELATED"/>
    <property type="match status" value="1"/>
</dbReference>
<evidence type="ECO:0000313" key="8">
    <source>
        <dbReference type="Proteomes" id="UP000019150"/>
    </source>
</evidence>
<evidence type="ECO:0000256" key="1">
    <source>
        <dbReference type="ARBA" id="ARBA00001974"/>
    </source>
</evidence>
<dbReference type="InterPro" id="IPR016166">
    <property type="entry name" value="FAD-bd_PCMH"/>
</dbReference>
<gene>
    <name evidence="7" type="ORF">NONO_c15650</name>
</gene>
<dbReference type="PANTHER" id="PTHR42973:SF39">
    <property type="entry name" value="FAD-BINDING PCMH-TYPE DOMAIN-CONTAINING PROTEIN"/>
    <property type="match status" value="1"/>
</dbReference>
<dbReference type="SUPFAM" id="SSF56176">
    <property type="entry name" value="FAD-binding/transporter-associated domain-like"/>
    <property type="match status" value="1"/>
</dbReference>
<dbReference type="eggNOG" id="COG0277">
    <property type="taxonomic scope" value="Bacteria"/>
</dbReference>
<keyword evidence="4" id="KW-0274">FAD</keyword>
<protein>
    <submittedName>
        <fullName evidence="7">Putative FAD-dependent oxidase</fullName>
    </submittedName>
</protein>
<dbReference type="PROSITE" id="PS51387">
    <property type="entry name" value="FAD_PCMH"/>
    <property type="match status" value="1"/>
</dbReference>
<dbReference type="PATRIC" id="fig|1415166.3.peg.1591"/>
<sequence>MERGNGRGSTRLTDAAVGGSVVFAGEPGFEAVGAGYQTRRRHRPDVVVTAANAEDVVTAVEFAAARDVPVAVQCTGHALAAVAGEGGVLIDTSRMNGFRIDPAERTVHLAAGVRWGAVIRRAARYGLAPLSGSAPDIAAVPYTLGGGLGLLARQFGYAADLVRELDVVTPDGRRRRVTATRDADLFWALRGGRDNFGVVVGMEMALLPVRSLYGGGLYFAPTSAEQVFHHYCEWTRRVPPELSSSLALVSLPDVPAVAEPLRGRRVVHLRLAYNGPPGEGRELIAGFRAIGPLLDTVAEMPFTASASIYNEPGPGAFEATNILLGPIGDDLIGRLLDTAGPAADLPNMVELHHLGGRLAEPPVIGSAVGYRDAEFLLLMASRGDERRLDAARSAHRELVESMWPWWTGGRCLNFLTCDADPEMVRSCYAAADYQRLRQIKARVDPRNLFRHNHNIPPVGNFRAARNLPPVASGAADG</sequence>
<evidence type="ECO:0000256" key="4">
    <source>
        <dbReference type="ARBA" id="ARBA00022827"/>
    </source>
</evidence>
<dbReference type="Gene3D" id="3.40.462.20">
    <property type="match status" value="1"/>
</dbReference>
<dbReference type="EMBL" id="CP006850">
    <property type="protein sequence ID" value="AHH16366.1"/>
    <property type="molecule type" value="Genomic_DNA"/>
</dbReference>
<comment type="cofactor">
    <cofactor evidence="1">
        <name>FAD</name>
        <dbReference type="ChEBI" id="CHEBI:57692"/>
    </cofactor>
</comment>
<dbReference type="InterPro" id="IPR036318">
    <property type="entry name" value="FAD-bd_PCMH-like_sf"/>
</dbReference>
<organism evidence="7 8">
    <name type="scientific">Nocardia nova SH22a</name>
    <dbReference type="NCBI Taxonomy" id="1415166"/>
    <lineage>
        <taxon>Bacteria</taxon>
        <taxon>Bacillati</taxon>
        <taxon>Actinomycetota</taxon>
        <taxon>Actinomycetes</taxon>
        <taxon>Mycobacteriales</taxon>
        <taxon>Nocardiaceae</taxon>
        <taxon>Nocardia</taxon>
    </lineage>
</organism>
<evidence type="ECO:0000256" key="2">
    <source>
        <dbReference type="ARBA" id="ARBA00005466"/>
    </source>
</evidence>
<dbReference type="InterPro" id="IPR050416">
    <property type="entry name" value="FAD-linked_Oxidoreductase"/>
</dbReference>
<dbReference type="KEGG" id="nno:NONO_c15650"/>
<dbReference type="GO" id="GO:0071949">
    <property type="term" value="F:FAD binding"/>
    <property type="evidence" value="ECO:0007669"/>
    <property type="project" value="InterPro"/>
</dbReference>
<dbReference type="InterPro" id="IPR016167">
    <property type="entry name" value="FAD-bd_PCMH_sub1"/>
</dbReference>
<evidence type="ECO:0000259" key="6">
    <source>
        <dbReference type="PROSITE" id="PS51387"/>
    </source>
</evidence>
<dbReference type="GO" id="GO:0016491">
    <property type="term" value="F:oxidoreductase activity"/>
    <property type="evidence" value="ECO:0007669"/>
    <property type="project" value="UniProtKB-KW"/>
</dbReference>
<feature type="domain" description="FAD-binding PCMH-type" evidence="6">
    <location>
        <begin position="40"/>
        <end position="209"/>
    </location>
</feature>
<proteinExistence type="inferred from homology"/>
<dbReference type="InterPro" id="IPR016169">
    <property type="entry name" value="FAD-bd_PCMH_sub2"/>
</dbReference>
<dbReference type="HOGENOM" id="CLU_018354_10_0_11"/>
<accession>W5TGM4</accession>
<keyword evidence="5" id="KW-0560">Oxidoreductase</keyword>
<dbReference type="STRING" id="1415166.NONO_c15650"/>
<keyword evidence="3" id="KW-0285">Flavoprotein</keyword>
<evidence type="ECO:0000313" key="7">
    <source>
        <dbReference type="EMBL" id="AHH16366.1"/>
    </source>
</evidence>
<dbReference type="Pfam" id="PF08031">
    <property type="entry name" value="BBE"/>
    <property type="match status" value="1"/>
</dbReference>
<keyword evidence="8" id="KW-1185">Reference proteome</keyword>
<dbReference type="Gene3D" id="3.30.465.10">
    <property type="match status" value="1"/>
</dbReference>
<evidence type="ECO:0000256" key="3">
    <source>
        <dbReference type="ARBA" id="ARBA00022630"/>
    </source>
</evidence>
<dbReference type="Proteomes" id="UP000019150">
    <property type="component" value="Chromosome"/>
</dbReference>
<name>W5TGM4_9NOCA</name>
<dbReference type="Gene3D" id="3.30.43.10">
    <property type="entry name" value="Uridine Diphospho-n-acetylenolpyruvylglucosamine Reductase, domain 2"/>
    <property type="match status" value="1"/>
</dbReference>
<evidence type="ECO:0000256" key="5">
    <source>
        <dbReference type="ARBA" id="ARBA00023002"/>
    </source>
</evidence>
<comment type="similarity">
    <text evidence="2">Belongs to the oxygen-dependent FAD-linked oxidoreductase family.</text>
</comment>
<dbReference type="InterPro" id="IPR012951">
    <property type="entry name" value="BBE"/>
</dbReference>
<dbReference type="Pfam" id="PF01565">
    <property type="entry name" value="FAD_binding_4"/>
    <property type="match status" value="1"/>
</dbReference>
<dbReference type="AlphaFoldDB" id="W5TGM4"/>
<reference evidence="7 8" key="1">
    <citation type="journal article" date="2014" name="Appl. Environ. Microbiol.">
        <title>Insights into the Microbial Degradation of Rubber and Gutta-Percha by Analysis of the Complete Genome of Nocardia nova SH22a.</title>
        <authorList>
            <person name="Luo Q."/>
            <person name="Hiessl S."/>
            <person name="Poehlein A."/>
            <person name="Daniel R."/>
            <person name="Steinbuchel A."/>
        </authorList>
    </citation>
    <scope>NUCLEOTIDE SEQUENCE [LARGE SCALE GENOMIC DNA]</scope>
    <source>
        <strain evidence="7">SH22a</strain>
    </source>
</reference>